<evidence type="ECO:0000313" key="1">
    <source>
        <dbReference type="EMBL" id="CAB4027982.1"/>
    </source>
</evidence>
<feature type="non-terminal residue" evidence="1">
    <location>
        <position position="1"/>
    </location>
</feature>
<proteinExistence type="predicted"/>
<accession>A0A6S7KL82</accession>
<sequence length="109" mass="11987">MATSSSGVKSWLLDKYAKQVDKYAKQVECRDGAAVNNAVESMSSKGSGEWKQISSLEGDGSLQMTLIEDKHLMLSSGSQIRESFALVNTAQWLKTYCKGDSVLFVVRMN</sequence>
<dbReference type="AlphaFoldDB" id="A0A6S7KL82"/>
<protein>
    <submittedName>
        <fullName evidence="1">Uncharacterized protein</fullName>
    </submittedName>
</protein>
<dbReference type="PANTHER" id="PTHR34921">
    <property type="entry name" value="MEIOTIC RECOMBINATION PROTEIN REC114"/>
    <property type="match status" value="1"/>
</dbReference>
<reference evidence="1" key="1">
    <citation type="submission" date="2020-04" db="EMBL/GenBank/DDBJ databases">
        <authorList>
            <person name="Alioto T."/>
            <person name="Alioto T."/>
            <person name="Gomez Garrido J."/>
        </authorList>
    </citation>
    <scope>NUCLEOTIDE SEQUENCE</scope>
    <source>
        <strain evidence="1">A484AB</strain>
    </source>
</reference>
<dbReference type="Pfam" id="PF15165">
    <property type="entry name" value="REC114-like"/>
    <property type="match status" value="1"/>
</dbReference>
<dbReference type="OrthoDB" id="6479200at2759"/>
<gene>
    <name evidence="1" type="ORF">PACLA_8A078374</name>
</gene>
<evidence type="ECO:0000313" key="2">
    <source>
        <dbReference type="Proteomes" id="UP001152795"/>
    </source>
</evidence>
<keyword evidence="2" id="KW-1185">Reference proteome</keyword>
<organism evidence="1 2">
    <name type="scientific">Paramuricea clavata</name>
    <name type="common">Red gorgonian</name>
    <name type="synonym">Violescent sea-whip</name>
    <dbReference type="NCBI Taxonomy" id="317549"/>
    <lineage>
        <taxon>Eukaryota</taxon>
        <taxon>Metazoa</taxon>
        <taxon>Cnidaria</taxon>
        <taxon>Anthozoa</taxon>
        <taxon>Octocorallia</taxon>
        <taxon>Malacalcyonacea</taxon>
        <taxon>Plexauridae</taxon>
        <taxon>Paramuricea</taxon>
    </lineage>
</organism>
<dbReference type="EMBL" id="CACRXK020015165">
    <property type="protein sequence ID" value="CAB4027982.1"/>
    <property type="molecule type" value="Genomic_DNA"/>
</dbReference>
<dbReference type="InterPro" id="IPR029168">
    <property type="entry name" value="REC114L"/>
</dbReference>
<dbReference type="Proteomes" id="UP001152795">
    <property type="component" value="Unassembled WGS sequence"/>
</dbReference>
<dbReference type="PANTHER" id="PTHR34921:SF1">
    <property type="entry name" value="MEIOTIC RECOMBINATION PROTEIN REC114"/>
    <property type="match status" value="1"/>
</dbReference>
<name>A0A6S7KL82_PARCT</name>
<comment type="caution">
    <text evidence="1">The sequence shown here is derived from an EMBL/GenBank/DDBJ whole genome shotgun (WGS) entry which is preliminary data.</text>
</comment>